<dbReference type="GO" id="GO:0005978">
    <property type="term" value="P:glycogen biosynthetic process"/>
    <property type="evidence" value="ECO:0007669"/>
    <property type="project" value="UniProtKB-KW"/>
</dbReference>
<comment type="catalytic activity">
    <reaction evidence="2">
        <text>Hydrolysis of (1-&gt;6)-alpha-D-glucosidic branch linkages in glycogen phosphorylase limit dextrin.</text>
        <dbReference type="EC" id="3.2.1.33"/>
    </reaction>
</comment>
<evidence type="ECO:0000256" key="5">
    <source>
        <dbReference type="ARBA" id="ARBA00012560"/>
    </source>
</evidence>
<evidence type="ECO:0000259" key="18">
    <source>
        <dbReference type="Pfam" id="PF14699"/>
    </source>
</evidence>
<evidence type="ECO:0000256" key="9">
    <source>
        <dbReference type="ARBA" id="ARBA00022676"/>
    </source>
</evidence>
<name>A0A4P9Z8T7_9ASCO</name>
<sequence length="1500" mass="167728">MPRTVLIKLSELGEPCNLESVQNGVFILPALKPVADHKPGDALFHLRFYINAGAAVNANGVLHTNVPEAGAAFERTAYRPIKIESSFYKDACVEVPIHSTGQFSYHITYGADSSKRTDTFYFTVPPQLTLGGAYLPFNAINIQSFVSNFAGPLENWDRFLGYIAGKGYNMIHFTPLQHRGESDSPYSIYDQLHFDPNLFESDQHAEKFLRDKLGAHGLLSVTDVVFNHTASNSVWLREYPESGYNAETAPHLSSAIELDAELLAFSDKLADLGLPIELVSERDLDAVMDGVGAHVLEPLKLWQYYVFDKQAVVQLLRKCSVESAEPAHIPASVDVDDAKSVAKYVILTASGAGAPVFTGRFANTLDSAKFLGILVALNCRSTDEVCTKAAEVVDAINAGLYATYDEDVACIRRQIRDRVRYLRLDSKGPRMGRITTERPLTERYFTRFDDNNGRSWALANNGWIWAANPLVDFASAESKAYLRREVIVWADCVKLRYGQCREESPYVWERMTQYAEMCARIFDGFRLDNCHSTPLHVGEALLDAARRVNRNLYVVAELFTGSEAMNKIFVERLGINSLIREAMLAWNVDELSRLVHKHGGRPIGSLTWLPLDEFAYPATSEPRANWYAESHSELEIPHVLSPQVPHALFMECSHDNQMPAQIRTVEDTLATAALVAFCLSAVGSVFGYDETYPKILDILQDKRQYAFDENNGVAKAVTQLNRVRLSLCAESDDTGLDQEMYVHHEGQYITIQRYNTLTGKGWFLIARTKFEEHPDPQVLLPVELRGTEVTPEFAYVLQRTGEASDDAQRLCGIPTRLDEIEFPAVEVRGADAVIRVSDNFAAGSIAVFSTTVPTANASLDQFVKPGAIDASADLSLHDLNALLYRCEPEERDASGGADGTYTVPGHGALTYAGLAGWVAVLGDVIRKNDLGHPVCAHLRDGLWAADYIVGRLDKYARDSAGMQRFQAWLRARFDAMRGVPHFLRPRYFALVVGVAYEAARFRALRLMAPEIQAATAFVQSLALTSVQMCGVMHNTSLVPRTQIPTLAAGLPHFSSSYMRCWGRDLFISFRGLLLVTGRFAEARQHLLAFAQTLKHGLIPNLLDAGRNPRYNARDAVWFFAQAVQEYVLHAPGGENILHDKVPRRFPLDDTWVAWDDERAYSHESTMAEILYEILARHARCISYREANAGPSLDSQMLDEGFNVSIHVDWESGLVYGGSRHNCGTWMDKMGESVRAGNKGFPGTPRDGADVELQGLLKSMLRFLNDLNARGLIPYTTVQKADGSSVSLKAWEQLIQDNFERCFYVPEDASDDAQYTVDPRLVNRRGIYKDIFGCGEPYEDYQLRANFPIAMCVAPELFTPAKAAHALSVADDVIRGPVGMRTLDPSDCNFRPYYRNSEDTCDFATAKGRNYHQGPEWVWCFGYFIRAFRHFKALDDKSSVLLDINVRLEGHRRWIRESPWAGLTELTNRDGSLCEDSSPTQAWSSSCLLDLYYDEWVGARE</sequence>
<dbReference type="OrthoDB" id="10248904at2759"/>
<comment type="function">
    <text evidence="3">Multifunctional enzyme acting as 1,4-alpha-D-glucan:1,4-alpha-D-glucan 4-alpha-D-glycosyltransferase and amylo-1,6-glucosidase in glycogen degradation.</text>
</comment>
<dbReference type="InterPro" id="IPR032790">
    <property type="entry name" value="GDE_C"/>
</dbReference>
<keyword evidence="9" id="KW-0328">Glycosyltransferase</keyword>
<dbReference type="Gene3D" id="1.50.10.10">
    <property type="match status" value="1"/>
</dbReference>
<evidence type="ECO:0000256" key="7">
    <source>
        <dbReference type="ARBA" id="ARBA00020723"/>
    </source>
</evidence>
<feature type="domain" description="Glycogen debranching enzyme C-terminal" evidence="17">
    <location>
        <begin position="1025"/>
        <end position="1488"/>
    </location>
</feature>
<dbReference type="EMBL" id="ML004507">
    <property type="protein sequence ID" value="RKP29137.1"/>
    <property type="molecule type" value="Genomic_DNA"/>
</dbReference>
<accession>A0A4P9Z8T7</accession>
<dbReference type="InterPro" id="IPR032788">
    <property type="entry name" value="AGL_central"/>
</dbReference>
<dbReference type="InterPro" id="IPR008928">
    <property type="entry name" value="6-hairpin_glycosidase_sf"/>
</dbReference>
<dbReference type="CDD" id="cd11327">
    <property type="entry name" value="AmyAc_Glg_debranch_2"/>
    <property type="match status" value="1"/>
</dbReference>
<evidence type="ECO:0000256" key="11">
    <source>
        <dbReference type="ARBA" id="ARBA00022801"/>
    </source>
</evidence>
<dbReference type="Pfam" id="PF06202">
    <property type="entry name" value="GDE_C"/>
    <property type="match status" value="1"/>
</dbReference>
<protein>
    <recommendedName>
        <fullName evidence="7">Glycogen debranching enzyme</fullName>
        <ecNumber evidence="5">2.4.1.25</ecNumber>
        <ecNumber evidence="6">3.2.1.33</ecNumber>
    </recommendedName>
    <alternativeName>
        <fullName evidence="16">Glycogen debrancher</fullName>
    </alternativeName>
</protein>
<comment type="catalytic activity">
    <reaction evidence="1">
        <text>Transfers a segment of a (1-&gt;4)-alpha-D-glucan to a new position in an acceptor, which may be glucose or a (1-&gt;4)-alpha-D-glucan.</text>
        <dbReference type="EC" id="2.4.1.25"/>
    </reaction>
</comment>
<organism evidence="21 22">
    <name type="scientific">Metschnikowia bicuspidata</name>
    <dbReference type="NCBI Taxonomy" id="27322"/>
    <lineage>
        <taxon>Eukaryota</taxon>
        <taxon>Fungi</taxon>
        <taxon>Dikarya</taxon>
        <taxon>Ascomycota</taxon>
        <taxon>Saccharomycotina</taxon>
        <taxon>Pichiomycetes</taxon>
        <taxon>Metschnikowiaceae</taxon>
        <taxon>Metschnikowia</taxon>
    </lineage>
</organism>
<dbReference type="InterPro" id="IPR017853">
    <property type="entry name" value="GH"/>
</dbReference>
<dbReference type="InterPro" id="IPR010401">
    <property type="entry name" value="AGL/Gdb1"/>
</dbReference>
<dbReference type="PANTHER" id="PTHR10569:SF2">
    <property type="entry name" value="GLYCOGEN DEBRANCHING ENZYME"/>
    <property type="match status" value="1"/>
</dbReference>
<dbReference type="EC" id="2.4.1.25" evidence="5"/>
<dbReference type="InterPro" id="IPR006421">
    <property type="entry name" value="Glycogen_debranch_met"/>
</dbReference>
<dbReference type="Pfam" id="PF14699">
    <property type="entry name" value="hGDE_N"/>
    <property type="match status" value="1"/>
</dbReference>
<feature type="domain" description="Glycogen debranching enzyme central" evidence="20">
    <location>
        <begin position="712"/>
        <end position="952"/>
    </location>
</feature>
<evidence type="ECO:0000256" key="3">
    <source>
        <dbReference type="ARBA" id="ARBA00003530"/>
    </source>
</evidence>
<evidence type="ECO:0000256" key="14">
    <source>
        <dbReference type="ARBA" id="ARBA00023295"/>
    </source>
</evidence>
<evidence type="ECO:0000256" key="12">
    <source>
        <dbReference type="ARBA" id="ARBA00023056"/>
    </source>
</evidence>
<dbReference type="GO" id="GO:0004135">
    <property type="term" value="F:amylo-alpha-1,6-glucosidase activity"/>
    <property type="evidence" value="ECO:0007669"/>
    <property type="project" value="UniProtKB-EC"/>
</dbReference>
<evidence type="ECO:0000256" key="6">
    <source>
        <dbReference type="ARBA" id="ARBA00012778"/>
    </source>
</evidence>
<dbReference type="SUPFAM" id="SSF48208">
    <property type="entry name" value="Six-hairpin glycosidases"/>
    <property type="match status" value="1"/>
</dbReference>
<evidence type="ECO:0000256" key="13">
    <source>
        <dbReference type="ARBA" id="ARBA00023268"/>
    </source>
</evidence>
<dbReference type="FunFam" id="1.50.10.10:FF:000039">
    <property type="entry name" value="Glycogen debranching enzyme Gdb1, putative"/>
    <property type="match status" value="1"/>
</dbReference>
<keyword evidence="14" id="KW-0326">Glycosidase</keyword>
<dbReference type="NCBIfam" id="TIGR01531">
    <property type="entry name" value="glyc_debranch"/>
    <property type="match status" value="1"/>
</dbReference>
<keyword evidence="11" id="KW-0378">Hydrolase</keyword>
<evidence type="ECO:0000256" key="16">
    <source>
        <dbReference type="ARBA" id="ARBA00031477"/>
    </source>
</evidence>
<evidence type="ECO:0000259" key="19">
    <source>
        <dbReference type="Pfam" id="PF14701"/>
    </source>
</evidence>
<proteinExistence type="inferred from homology"/>
<comment type="similarity">
    <text evidence="15">Belongs to the glycogen debranching enzyme family.</text>
</comment>
<dbReference type="InterPro" id="IPR012341">
    <property type="entry name" value="6hp_glycosidase-like_sf"/>
</dbReference>
<comment type="subcellular location">
    <subcellularLocation>
        <location evidence="4">Cytoplasm</location>
    </subcellularLocation>
</comment>
<reference evidence="22" key="1">
    <citation type="journal article" date="2018" name="Nat. Microbiol.">
        <title>Leveraging single-cell genomics to expand the fungal tree of life.</title>
        <authorList>
            <person name="Ahrendt S.R."/>
            <person name="Quandt C.A."/>
            <person name="Ciobanu D."/>
            <person name="Clum A."/>
            <person name="Salamov A."/>
            <person name="Andreopoulos B."/>
            <person name="Cheng J.F."/>
            <person name="Woyke T."/>
            <person name="Pelin A."/>
            <person name="Henrissat B."/>
            <person name="Reynolds N.K."/>
            <person name="Benny G.L."/>
            <person name="Smith M.E."/>
            <person name="James T.Y."/>
            <person name="Grigoriev I.V."/>
        </authorList>
    </citation>
    <scope>NUCLEOTIDE SEQUENCE [LARGE SCALE GENOMIC DNA]</scope>
    <source>
        <strain evidence="22">Baker2002</strain>
    </source>
</reference>
<evidence type="ECO:0000256" key="15">
    <source>
        <dbReference type="ARBA" id="ARBA00025780"/>
    </source>
</evidence>
<dbReference type="Gene3D" id="3.20.20.80">
    <property type="entry name" value="Glycosidases"/>
    <property type="match status" value="2"/>
</dbReference>
<evidence type="ECO:0000256" key="1">
    <source>
        <dbReference type="ARBA" id="ARBA00000439"/>
    </source>
</evidence>
<gene>
    <name evidence="21" type="ORF">METBISCDRAFT_28484</name>
</gene>
<evidence type="ECO:0000256" key="4">
    <source>
        <dbReference type="ARBA" id="ARBA00004496"/>
    </source>
</evidence>
<dbReference type="GO" id="GO:0005737">
    <property type="term" value="C:cytoplasm"/>
    <property type="evidence" value="ECO:0007669"/>
    <property type="project" value="UniProtKB-SubCell"/>
</dbReference>
<keyword evidence="10" id="KW-0808">Transferase</keyword>
<dbReference type="InterPro" id="IPR032792">
    <property type="entry name" value="AGL_glucanoTrfase"/>
</dbReference>
<evidence type="ECO:0000259" key="20">
    <source>
        <dbReference type="Pfam" id="PF14702"/>
    </source>
</evidence>
<evidence type="ECO:0000313" key="21">
    <source>
        <dbReference type="EMBL" id="RKP29137.1"/>
    </source>
</evidence>
<evidence type="ECO:0000256" key="10">
    <source>
        <dbReference type="ARBA" id="ARBA00022679"/>
    </source>
</evidence>
<feature type="domain" description="Eukaryotic glycogen debranching enzyme N-terminal" evidence="18">
    <location>
        <begin position="46"/>
        <end position="130"/>
    </location>
</feature>
<evidence type="ECO:0000313" key="22">
    <source>
        <dbReference type="Proteomes" id="UP000268321"/>
    </source>
</evidence>
<dbReference type="Pfam" id="PF14702">
    <property type="entry name" value="hGDE_central"/>
    <property type="match status" value="1"/>
</dbReference>
<feature type="domain" description="Glycogen debranching enzyme glucanotransferase" evidence="19">
    <location>
        <begin position="134"/>
        <end position="553"/>
    </location>
</feature>
<dbReference type="InterPro" id="IPR029436">
    <property type="entry name" value="AGL_euk_N"/>
</dbReference>
<dbReference type="Pfam" id="PF14701">
    <property type="entry name" value="hDGE_amylase"/>
    <property type="match status" value="1"/>
</dbReference>
<keyword evidence="12" id="KW-0320">Glycogen biosynthesis</keyword>
<evidence type="ECO:0000256" key="8">
    <source>
        <dbReference type="ARBA" id="ARBA00022490"/>
    </source>
</evidence>
<keyword evidence="8" id="KW-0963">Cytoplasm</keyword>
<dbReference type="SUPFAM" id="SSF51445">
    <property type="entry name" value="(Trans)glycosidases"/>
    <property type="match status" value="1"/>
</dbReference>
<dbReference type="GO" id="GO:0004134">
    <property type="term" value="F:4-alpha-glucanotransferase activity"/>
    <property type="evidence" value="ECO:0007669"/>
    <property type="project" value="UniProtKB-EC"/>
</dbReference>
<dbReference type="FunFam" id="3.20.20.80:FF:000242">
    <property type="entry name" value="Glycogen debranching enzyme Gdb1, putative"/>
    <property type="match status" value="1"/>
</dbReference>
<dbReference type="EC" id="3.2.1.33" evidence="6"/>
<keyword evidence="22" id="KW-1185">Reference proteome</keyword>
<dbReference type="GO" id="GO:0005980">
    <property type="term" value="P:glycogen catabolic process"/>
    <property type="evidence" value="ECO:0007669"/>
    <property type="project" value="InterPro"/>
</dbReference>
<dbReference type="PANTHER" id="PTHR10569">
    <property type="entry name" value="GLYCOGEN DEBRANCHING ENZYME"/>
    <property type="match status" value="1"/>
</dbReference>
<keyword evidence="13" id="KW-0511">Multifunctional enzyme</keyword>
<evidence type="ECO:0000256" key="2">
    <source>
        <dbReference type="ARBA" id="ARBA00000927"/>
    </source>
</evidence>
<evidence type="ECO:0000259" key="17">
    <source>
        <dbReference type="Pfam" id="PF06202"/>
    </source>
</evidence>
<dbReference type="Proteomes" id="UP000268321">
    <property type="component" value="Unassembled WGS sequence"/>
</dbReference>